<reference evidence="2" key="1">
    <citation type="journal article" date="2020" name="Stud. Mycol.">
        <title>101 Dothideomycetes genomes: a test case for predicting lifestyles and emergence of pathogens.</title>
        <authorList>
            <person name="Haridas S."/>
            <person name="Albert R."/>
            <person name="Binder M."/>
            <person name="Bloem J."/>
            <person name="Labutti K."/>
            <person name="Salamov A."/>
            <person name="Andreopoulos B."/>
            <person name="Baker S."/>
            <person name="Barry K."/>
            <person name="Bills G."/>
            <person name="Bluhm B."/>
            <person name="Cannon C."/>
            <person name="Castanera R."/>
            <person name="Culley D."/>
            <person name="Daum C."/>
            <person name="Ezra D."/>
            <person name="Gonzalez J."/>
            <person name="Henrissat B."/>
            <person name="Kuo A."/>
            <person name="Liang C."/>
            <person name="Lipzen A."/>
            <person name="Lutzoni F."/>
            <person name="Magnuson J."/>
            <person name="Mondo S."/>
            <person name="Nolan M."/>
            <person name="Ohm R."/>
            <person name="Pangilinan J."/>
            <person name="Park H.-J."/>
            <person name="Ramirez L."/>
            <person name="Alfaro M."/>
            <person name="Sun H."/>
            <person name="Tritt A."/>
            <person name="Yoshinaga Y."/>
            <person name="Zwiers L.-H."/>
            <person name="Turgeon B."/>
            <person name="Goodwin S."/>
            <person name="Spatafora J."/>
            <person name="Crous P."/>
            <person name="Grigoriev I."/>
        </authorList>
    </citation>
    <scope>NUCLEOTIDE SEQUENCE</scope>
    <source>
        <strain evidence="2">CBS 113818</strain>
    </source>
</reference>
<accession>A0A6A6ZUF1</accession>
<dbReference type="EMBL" id="MU006229">
    <property type="protein sequence ID" value="KAF2824701.1"/>
    <property type="molecule type" value="Genomic_DNA"/>
</dbReference>
<name>A0A6A6ZUF1_9PLEO</name>
<evidence type="ECO:0000313" key="2">
    <source>
        <dbReference type="EMBL" id="KAF2824701.1"/>
    </source>
</evidence>
<evidence type="ECO:0000313" key="3">
    <source>
        <dbReference type="Proteomes" id="UP000799424"/>
    </source>
</evidence>
<dbReference type="AlphaFoldDB" id="A0A6A6ZUF1"/>
<sequence length="314" mass="35711">MACGICTELLNHLQGLQDRESPDIWGKVFPLKCESDTSAACWQSSFELMLSSDGVESFNLSMTFEVIDDSPGQHVTINTSIAIWKLTFKAGITTEYMPSTSTHSLECQNLTKQWLRQCTESHDRCNARAPGSWAPTRLLDVGTAKDDPIILVNGSTCLVDSQPYATLSHFWGRNQIINARMDNIQEFHQGIQFATLPKTWRDAIYVARSIGIRYLWIDALCIIQDSAKDWQRESSMMSMLYRYGFINIAATGAASGNEGCFWDRDPRAVLSTETTLEWIYPNERQTARYRVVPEARIWAQKLMDEPLNQRGWVF</sequence>
<keyword evidence="3" id="KW-1185">Reference proteome</keyword>
<protein>
    <submittedName>
        <fullName evidence="2">HET-domain-containing protein</fullName>
    </submittedName>
</protein>
<proteinExistence type="predicted"/>
<evidence type="ECO:0000259" key="1">
    <source>
        <dbReference type="Pfam" id="PF06985"/>
    </source>
</evidence>
<organism evidence="2 3">
    <name type="scientific">Ophiobolus disseminans</name>
    <dbReference type="NCBI Taxonomy" id="1469910"/>
    <lineage>
        <taxon>Eukaryota</taxon>
        <taxon>Fungi</taxon>
        <taxon>Dikarya</taxon>
        <taxon>Ascomycota</taxon>
        <taxon>Pezizomycotina</taxon>
        <taxon>Dothideomycetes</taxon>
        <taxon>Pleosporomycetidae</taxon>
        <taxon>Pleosporales</taxon>
        <taxon>Pleosporineae</taxon>
        <taxon>Phaeosphaeriaceae</taxon>
        <taxon>Ophiobolus</taxon>
    </lineage>
</organism>
<dbReference type="Proteomes" id="UP000799424">
    <property type="component" value="Unassembled WGS sequence"/>
</dbReference>
<dbReference type="OrthoDB" id="2958217at2759"/>
<dbReference type="PANTHER" id="PTHR33112">
    <property type="entry name" value="DOMAIN PROTEIN, PUTATIVE-RELATED"/>
    <property type="match status" value="1"/>
</dbReference>
<gene>
    <name evidence="2" type="ORF">CC86DRAFT_407861</name>
</gene>
<dbReference type="InterPro" id="IPR010730">
    <property type="entry name" value="HET"/>
</dbReference>
<dbReference type="Pfam" id="PF06985">
    <property type="entry name" value="HET"/>
    <property type="match status" value="1"/>
</dbReference>
<feature type="domain" description="Heterokaryon incompatibility" evidence="1">
    <location>
        <begin position="164"/>
        <end position="314"/>
    </location>
</feature>
<dbReference type="PANTHER" id="PTHR33112:SF16">
    <property type="entry name" value="HETEROKARYON INCOMPATIBILITY DOMAIN-CONTAINING PROTEIN"/>
    <property type="match status" value="1"/>
</dbReference>